<reference evidence="1" key="2">
    <citation type="submission" date="2018-08" db="UniProtKB">
        <authorList>
            <consortium name="EnsemblPlants"/>
        </authorList>
    </citation>
    <scope>IDENTIFICATION</scope>
    <source>
        <strain evidence="1">Yugu1</strain>
    </source>
</reference>
<dbReference type="EMBL" id="AGNK02002208">
    <property type="status" value="NOT_ANNOTATED_CDS"/>
    <property type="molecule type" value="Genomic_DNA"/>
</dbReference>
<keyword evidence="2" id="KW-1185">Reference proteome</keyword>
<evidence type="ECO:0000313" key="2">
    <source>
        <dbReference type="Proteomes" id="UP000004995"/>
    </source>
</evidence>
<dbReference type="Proteomes" id="UP000004995">
    <property type="component" value="Unassembled WGS sequence"/>
</dbReference>
<accession>K3Y4K4</accession>
<proteinExistence type="predicted"/>
<evidence type="ECO:0000313" key="1">
    <source>
        <dbReference type="EnsemblPlants" id="KQL09352"/>
    </source>
</evidence>
<dbReference type="HOGENOM" id="CLU_3351954_0_0_1"/>
<sequence length="37" mass="4198">MMRRATVCVATMISSTLIDGKEYIYNSSYVVLHPPHL</sequence>
<reference evidence="2" key="1">
    <citation type="journal article" date="2012" name="Nat. Biotechnol.">
        <title>Reference genome sequence of the model plant Setaria.</title>
        <authorList>
            <person name="Bennetzen J.L."/>
            <person name="Schmutz J."/>
            <person name="Wang H."/>
            <person name="Percifield R."/>
            <person name="Hawkins J."/>
            <person name="Pontaroli A.C."/>
            <person name="Estep M."/>
            <person name="Feng L."/>
            <person name="Vaughn J.N."/>
            <person name="Grimwood J."/>
            <person name="Jenkins J."/>
            <person name="Barry K."/>
            <person name="Lindquist E."/>
            <person name="Hellsten U."/>
            <person name="Deshpande S."/>
            <person name="Wang X."/>
            <person name="Wu X."/>
            <person name="Mitros T."/>
            <person name="Triplett J."/>
            <person name="Yang X."/>
            <person name="Ye C.Y."/>
            <person name="Mauro-Herrera M."/>
            <person name="Wang L."/>
            <person name="Li P."/>
            <person name="Sharma M."/>
            <person name="Sharma R."/>
            <person name="Ronald P.C."/>
            <person name="Panaud O."/>
            <person name="Kellogg E.A."/>
            <person name="Brutnell T.P."/>
            <person name="Doust A.N."/>
            <person name="Tuskan G.A."/>
            <person name="Rokhsar D."/>
            <person name="Devos K.M."/>
        </authorList>
    </citation>
    <scope>NUCLEOTIDE SEQUENCE [LARGE SCALE GENOMIC DNA]</scope>
    <source>
        <strain evidence="2">cv. Yugu1</strain>
    </source>
</reference>
<dbReference type="EnsemblPlants" id="KQL09352">
    <property type="protein sequence ID" value="KQL09352"/>
    <property type="gene ID" value="SETIT_009142mg"/>
</dbReference>
<dbReference type="Gramene" id="KQL09352">
    <property type="protein sequence ID" value="KQL09352"/>
    <property type="gene ID" value="SETIT_009142mg"/>
</dbReference>
<protein>
    <submittedName>
        <fullName evidence="1">Uncharacterized protein</fullName>
    </submittedName>
</protein>
<organism evidence="1 2">
    <name type="scientific">Setaria italica</name>
    <name type="common">Foxtail millet</name>
    <name type="synonym">Panicum italicum</name>
    <dbReference type="NCBI Taxonomy" id="4555"/>
    <lineage>
        <taxon>Eukaryota</taxon>
        <taxon>Viridiplantae</taxon>
        <taxon>Streptophyta</taxon>
        <taxon>Embryophyta</taxon>
        <taxon>Tracheophyta</taxon>
        <taxon>Spermatophyta</taxon>
        <taxon>Magnoliopsida</taxon>
        <taxon>Liliopsida</taxon>
        <taxon>Poales</taxon>
        <taxon>Poaceae</taxon>
        <taxon>PACMAD clade</taxon>
        <taxon>Panicoideae</taxon>
        <taxon>Panicodae</taxon>
        <taxon>Paniceae</taxon>
        <taxon>Cenchrinae</taxon>
        <taxon>Setaria</taxon>
    </lineage>
</organism>
<dbReference type="InParanoid" id="K3Y4K4"/>
<dbReference type="AlphaFoldDB" id="K3Y4K4"/>
<name>K3Y4K4_SETIT</name>